<feature type="non-terminal residue" evidence="2">
    <location>
        <position position="1"/>
    </location>
</feature>
<comment type="caution">
    <text evidence="2">The sequence shown here is derived from an EMBL/GenBank/DDBJ whole genome shotgun (WGS) entry which is preliminary data.</text>
</comment>
<feature type="region of interest" description="Disordered" evidence="1">
    <location>
        <begin position="1"/>
        <end position="31"/>
    </location>
</feature>
<name>A0A448XHW1_9PLAT</name>
<proteinExistence type="predicted"/>
<organism evidence="2 3">
    <name type="scientific">Protopolystoma xenopodis</name>
    <dbReference type="NCBI Taxonomy" id="117903"/>
    <lineage>
        <taxon>Eukaryota</taxon>
        <taxon>Metazoa</taxon>
        <taxon>Spiralia</taxon>
        <taxon>Lophotrochozoa</taxon>
        <taxon>Platyhelminthes</taxon>
        <taxon>Monogenea</taxon>
        <taxon>Polyopisthocotylea</taxon>
        <taxon>Polystomatidea</taxon>
        <taxon>Polystomatidae</taxon>
        <taxon>Protopolystoma</taxon>
    </lineage>
</organism>
<gene>
    <name evidence="2" type="ORF">PXEA_LOCUS30524</name>
</gene>
<dbReference type="AlphaFoldDB" id="A0A448XHW1"/>
<sequence length="128" mass="14297">GQQRDNETHDYQTRGTKLSQSNDGGKANGRVNHLRSCHADFLSSSPCQLHSYRTGLTSVISAQHIIFGQLVPLLFSSPIFAGHCSQGATKQNELDTSKEHTSPSSHFRPNDWCQLRFFQLSTTDAHRK</sequence>
<feature type="compositionally biased region" description="Polar residues" evidence="1">
    <location>
        <begin position="13"/>
        <end position="23"/>
    </location>
</feature>
<evidence type="ECO:0000313" key="2">
    <source>
        <dbReference type="EMBL" id="VEL37084.1"/>
    </source>
</evidence>
<evidence type="ECO:0000256" key="1">
    <source>
        <dbReference type="SAM" id="MobiDB-lite"/>
    </source>
</evidence>
<accession>A0A448XHW1</accession>
<feature type="compositionally biased region" description="Basic and acidic residues" evidence="1">
    <location>
        <begin position="1"/>
        <end position="12"/>
    </location>
</feature>
<reference evidence="2" key="1">
    <citation type="submission" date="2018-11" db="EMBL/GenBank/DDBJ databases">
        <authorList>
            <consortium name="Pathogen Informatics"/>
        </authorList>
    </citation>
    <scope>NUCLEOTIDE SEQUENCE</scope>
</reference>
<dbReference type="EMBL" id="CAAALY010253954">
    <property type="protein sequence ID" value="VEL37084.1"/>
    <property type="molecule type" value="Genomic_DNA"/>
</dbReference>
<protein>
    <submittedName>
        <fullName evidence="2">Uncharacterized protein</fullName>
    </submittedName>
</protein>
<dbReference type="Proteomes" id="UP000784294">
    <property type="component" value="Unassembled WGS sequence"/>
</dbReference>
<keyword evidence="3" id="KW-1185">Reference proteome</keyword>
<evidence type="ECO:0000313" key="3">
    <source>
        <dbReference type="Proteomes" id="UP000784294"/>
    </source>
</evidence>